<comment type="caution">
    <text evidence="1">The sequence shown here is derived from an EMBL/GenBank/DDBJ whole genome shotgun (WGS) entry which is preliminary data.</text>
</comment>
<dbReference type="EMBL" id="PYJM01000006">
    <property type="protein sequence ID" value="PUA42767.1"/>
    <property type="molecule type" value="Genomic_DNA"/>
</dbReference>
<proteinExistence type="predicted"/>
<sequence>MVHLLLKNRFLAPKGSKSVVGSRLFDKVQLNRRKLVAPCSFCCIGFAPKVQPTPFWGGSSADGFPGETSVINARLA</sequence>
<dbReference type="Proteomes" id="UP000244178">
    <property type="component" value="Unassembled WGS sequence"/>
</dbReference>
<accession>A0A2T6GF23</accession>
<organism evidence="1 2">
    <name type="scientific">Pseudomonas protegens</name>
    <dbReference type="NCBI Taxonomy" id="380021"/>
    <lineage>
        <taxon>Bacteria</taxon>
        <taxon>Pseudomonadati</taxon>
        <taxon>Pseudomonadota</taxon>
        <taxon>Gammaproteobacteria</taxon>
        <taxon>Pseudomonadales</taxon>
        <taxon>Pseudomonadaceae</taxon>
        <taxon>Pseudomonas</taxon>
    </lineage>
</organism>
<evidence type="ECO:0000313" key="1">
    <source>
        <dbReference type="EMBL" id="PUA42767.1"/>
    </source>
</evidence>
<gene>
    <name evidence="1" type="ORF">C5U62_25660</name>
</gene>
<protein>
    <submittedName>
        <fullName evidence="1">Uncharacterized protein</fullName>
    </submittedName>
</protein>
<evidence type="ECO:0000313" key="2">
    <source>
        <dbReference type="Proteomes" id="UP000244178"/>
    </source>
</evidence>
<name>A0A2T6GF23_9PSED</name>
<dbReference type="AlphaFoldDB" id="A0A2T6GF23"/>
<reference evidence="1 2" key="1">
    <citation type="submission" date="2018-03" db="EMBL/GenBank/DDBJ databases">
        <title>Draft genome sequence of the plant growth promoting rhizobacterium Pseudomonas protegens strain BNJ-SS-45 isolated from wheat (Triticum aestivum) rhizosphere.</title>
        <authorList>
            <person name="Bajpai A."/>
            <person name="Shende K."/>
            <person name="Meena N."/>
            <person name="Upadhyayula S.R."/>
            <person name="Suravajhala P."/>
            <person name="Medicherla K.M."/>
            <person name="Johri B.N."/>
        </authorList>
    </citation>
    <scope>NUCLEOTIDE SEQUENCE [LARGE SCALE GENOMIC DNA]</scope>
    <source>
        <strain evidence="1 2">BNJ-SS-45</strain>
    </source>
</reference>